<reference evidence="3" key="1">
    <citation type="submission" date="2023-10" db="EMBL/GenBank/DDBJ databases">
        <title>Genome assembly of Pristionchus species.</title>
        <authorList>
            <person name="Yoshida K."/>
            <person name="Sommer R.J."/>
        </authorList>
    </citation>
    <scope>NUCLEOTIDE SEQUENCE</scope>
    <source>
        <strain evidence="3">RS5133</strain>
    </source>
</reference>
<evidence type="ECO:0000256" key="1">
    <source>
        <dbReference type="SAM" id="MobiDB-lite"/>
    </source>
</evidence>
<sequence>MSFGVGFRAEMRLLVAIAVIALGVQSSWVEKQLSSVATTQNDDIWSTLQKLRDFSLPNFKGCEQTRQCYMDMLTSVGVDSTPFPVYATYQTAMTASYSSGTGLKQFCGTFDAVQRCFSQESDSCRTPTVFASIFEITNDEAYRFATDLDLRKIMCDNQKELADACLNTAANMAAIVQIKPAVAAVNCDTGPQVAGCSDPVTFAACQVTQKKKAIDTLGSCDGVMPKCCGGVGQPKCKFTSCDLIQQCFQTFYDGVAALGVKNPVPNYSTYAASMKRTFEKPDTIDSMCRLQQSLHACTLLHFNENCPINAQSFRTMFNMNYEQAYDYSTDFNLRKTQCINEEGIKQNACLNKNKVLFNICQPEIPHNLTLGASCTDLRLAMKCNLFAVRNACQESPAARRMYCETTEIVYQQEALGFCDGWLPSCNEETTPTIAPETTDNTDEPTTRRPTPVTFASTASSPIPVTCPVCPDCSITETLIDTTTSPSSSIQFALVSAVMIAVRLIL</sequence>
<dbReference type="AlphaFoldDB" id="A0AAV5VLQ3"/>
<dbReference type="PANTHER" id="PTHR35014">
    <property type="entry name" value="INFECTION RESPONSE PROTEIN-RELATED"/>
    <property type="match status" value="1"/>
</dbReference>
<accession>A0AAV5VLQ3</accession>
<evidence type="ECO:0000313" key="4">
    <source>
        <dbReference type="Proteomes" id="UP001432322"/>
    </source>
</evidence>
<feature type="chain" id="PRO_5043966578" evidence="2">
    <location>
        <begin position="27"/>
        <end position="505"/>
    </location>
</feature>
<feature type="compositionally biased region" description="Low complexity" evidence="1">
    <location>
        <begin position="429"/>
        <end position="438"/>
    </location>
</feature>
<dbReference type="Proteomes" id="UP001432322">
    <property type="component" value="Unassembled WGS sequence"/>
</dbReference>
<comment type="caution">
    <text evidence="3">The sequence shown here is derived from an EMBL/GenBank/DDBJ whole genome shotgun (WGS) entry which is preliminary data.</text>
</comment>
<feature type="region of interest" description="Disordered" evidence="1">
    <location>
        <begin position="429"/>
        <end position="454"/>
    </location>
</feature>
<name>A0AAV5VLQ3_9BILA</name>
<organism evidence="3 4">
    <name type="scientific">Pristionchus fissidentatus</name>
    <dbReference type="NCBI Taxonomy" id="1538716"/>
    <lineage>
        <taxon>Eukaryota</taxon>
        <taxon>Metazoa</taxon>
        <taxon>Ecdysozoa</taxon>
        <taxon>Nematoda</taxon>
        <taxon>Chromadorea</taxon>
        <taxon>Rhabditida</taxon>
        <taxon>Rhabditina</taxon>
        <taxon>Diplogasteromorpha</taxon>
        <taxon>Diplogasteroidea</taxon>
        <taxon>Neodiplogasteridae</taxon>
        <taxon>Pristionchus</taxon>
    </lineage>
</organism>
<evidence type="ECO:0000256" key="2">
    <source>
        <dbReference type="SAM" id="SignalP"/>
    </source>
</evidence>
<dbReference type="EMBL" id="BTSY01000003">
    <property type="protein sequence ID" value="GMT19551.1"/>
    <property type="molecule type" value="Genomic_DNA"/>
</dbReference>
<protein>
    <submittedName>
        <fullName evidence="3">Uncharacterized protein</fullName>
    </submittedName>
</protein>
<feature type="signal peptide" evidence="2">
    <location>
        <begin position="1"/>
        <end position="26"/>
    </location>
</feature>
<keyword evidence="4" id="KW-1185">Reference proteome</keyword>
<dbReference type="PANTHER" id="PTHR35014:SF1">
    <property type="entry name" value="INFECTION RESPONSE PROTEIN"/>
    <property type="match status" value="1"/>
</dbReference>
<gene>
    <name evidence="3" type="ORF">PFISCL1PPCAC_10848</name>
</gene>
<proteinExistence type="predicted"/>
<evidence type="ECO:0000313" key="3">
    <source>
        <dbReference type="EMBL" id="GMT19551.1"/>
    </source>
</evidence>
<keyword evidence="2" id="KW-0732">Signal</keyword>